<sequence>MSFPGAEGLGGDGDSANCHLITAQGALLKSARERMNIISAYHQVGSYRGAAELCGTTHKTVKRVIERAEAGGAPPREPRPRNLDAFTDLVATRVEKSHGKMSAKRMLPIARAAGYQGSARNFRRLVAEQKVLWRNANRHQRRPAVWSPGDYLVMDWAEAAPGLMVFCAVLAYSRWRFVRFAADEKASTTLAMIAEALEAIGGVPAKILADRMGCLKGGVVANVVVPTPDYVRFASHYGFVPDFCHGADPQSKGIVENLCGYAQDDLAVPLLTEAALAGEQVDLRALNAQAQLWCAEVNATVHSEICAVPNDRLVDERTVLRELPSLRPTIGSGSVRRKVDGLSCIRYGSARYSVPQRLVGATVAVVVDHGALILLEPATGVIVAEHELVSPGEVSILDEHYDGPRPAPSRGPRPKTQAEKRFCALGTEAQQFLVGAAAIGNTRLKSELDILLGLGAAHGGHGEQALIDALRRAVAFRRFRAADVRSILAAGAGTPQPRPAGDALVLDLPTVETRSLEAYKINTTDGTAS</sequence>
<dbReference type="PROSITE" id="PS50994">
    <property type="entry name" value="INTEGRASE"/>
    <property type="match status" value="1"/>
</dbReference>
<evidence type="ECO:0000313" key="3">
    <source>
        <dbReference type="EMBL" id="MCV6990800.1"/>
    </source>
</evidence>
<dbReference type="InterPro" id="IPR001584">
    <property type="entry name" value="Integrase_cat-core"/>
</dbReference>
<dbReference type="SUPFAM" id="SSF53098">
    <property type="entry name" value="Ribonuclease H-like"/>
    <property type="match status" value="1"/>
</dbReference>
<comment type="similarity">
    <text evidence="1">Belongs to the transposase IS21/IS408/IS1162 family.</text>
</comment>
<evidence type="ECO:0000313" key="4">
    <source>
        <dbReference type="Proteomes" id="UP001207588"/>
    </source>
</evidence>
<gene>
    <name evidence="3" type="ORF">H7I91_16175</name>
</gene>
<dbReference type="GO" id="GO:0015074">
    <property type="term" value="P:DNA integration"/>
    <property type="evidence" value="ECO:0007669"/>
    <property type="project" value="InterPro"/>
</dbReference>
<protein>
    <submittedName>
        <fullName evidence="3">IS21 family transposase</fullName>
    </submittedName>
</protein>
<name>A0AAW5S771_MYCBC</name>
<accession>A0AAW5S771</accession>
<organism evidence="3 4">
    <name type="scientific">Mycobacterium bouchedurhonense</name>
    <dbReference type="NCBI Taxonomy" id="701041"/>
    <lineage>
        <taxon>Bacteria</taxon>
        <taxon>Bacillati</taxon>
        <taxon>Actinomycetota</taxon>
        <taxon>Actinomycetes</taxon>
        <taxon>Mycobacteriales</taxon>
        <taxon>Mycobacteriaceae</taxon>
        <taxon>Mycobacterium</taxon>
        <taxon>Mycobacterium avium complex (MAC)</taxon>
    </lineage>
</organism>
<dbReference type="EMBL" id="JACKTG010000047">
    <property type="protein sequence ID" value="MCV6990800.1"/>
    <property type="molecule type" value="Genomic_DNA"/>
</dbReference>
<dbReference type="InterPro" id="IPR012337">
    <property type="entry name" value="RNaseH-like_sf"/>
</dbReference>
<feature type="domain" description="Integrase catalytic" evidence="2">
    <location>
        <begin position="139"/>
        <end position="317"/>
    </location>
</feature>
<dbReference type="Gene3D" id="3.30.420.10">
    <property type="entry name" value="Ribonuclease H-like superfamily/Ribonuclease H"/>
    <property type="match status" value="1"/>
</dbReference>
<dbReference type="PANTHER" id="PTHR35004:SF7">
    <property type="entry name" value="INTEGRASE PROTEIN"/>
    <property type="match status" value="1"/>
</dbReference>
<proteinExistence type="inferred from homology"/>
<dbReference type="NCBIfam" id="NF033546">
    <property type="entry name" value="transpos_IS21"/>
    <property type="match status" value="1"/>
</dbReference>
<dbReference type="InterPro" id="IPR054353">
    <property type="entry name" value="IstA-like_C"/>
</dbReference>
<dbReference type="Pfam" id="PF22483">
    <property type="entry name" value="Mu-transpos_C_2"/>
    <property type="match status" value="1"/>
</dbReference>
<dbReference type="Proteomes" id="UP001207588">
    <property type="component" value="Unassembled WGS sequence"/>
</dbReference>
<reference evidence="3" key="2">
    <citation type="journal article" date="2022" name="BMC Genomics">
        <title>Comparative genome analysis of mycobacteria focusing on tRNA and non-coding RNA.</title>
        <authorList>
            <person name="Behra P.R.K."/>
            <person name="Pettersson B.M.F."/>
            <person name="Ramesh M."/>
            <person name="Das S."/>
            <person name="Dasgupta S."/>
            <person name="Kirsebom L.A."/>
        </authorList>
    </citation>
    <scope>NUCLEOTIDE SEQUENCE</scope>
    <source>
        <strain evidence="3">DSM 45439</strain>
    </source>
</reference>
<dbReference type="GO" id="GO:0003676">
    <property type="term" value="F:nucleic acid binding"/>
    <property type="evidence" value="ECO:0007669"/>
    <property type="project" value="InterPro"/>
</dbReference>
<comment type="caution">
    <text evidence="3">The sequence shown here is derived from an EMBL/GenBank/DDBJ whole genome shotgun (WGS) entry which is preliminary data.</text>
</comment>
<dbReference type="PANTHER" id="PTHR35004">
    <property type="entry name" value="TRANSPOSASE RV3428C-RELATED"/>
    <property type="match status" value="1"/>
</dbReference>
<evidence type="ECO:0000259" key="2">
    <source>
        <dbReference type="PROSITE" id="PS50994"/>
    </source>
</evidence>
<reference evidence="3" key="1">
    <citation type="submission" date="2020-07" db="EMBL/GenBank/DDBJ databases">
        <authorList>
            <person name="Pettersson B.M.F."/>
            <person name="Behra P.R.K."/>
            <person name="Ramesh M."/>
            <person name="Das S."/>
            <person name="Dasgupta S."/>
            <person name="Kirsebom L.A."/>
        </authorList>
    </citation>
    <scope>NUCLEOTIDE SEQUENCE</scope>
    <source>
        <strain evidence="3">DSM 45439</strain>
    </source>
</reference>
<dbReference type="AlphaFoldDB" id="A0AAW5S771"/>
<dbReference type="InterPro" id="IPR036397">
    <property type="entry name" value="RNaseH_sf"/>
</dbReference>
<evidence type="ECO:0000256" key="1">
    <source>
        <dbReference type="ARBA" id="ARBA00009277"/>
    </source>
</evidence>